<keyword evidence="7" id="KW-0479">Metal-binding</keyword>
<reference evidence="19" key="1">
    <citation type="submission" date="2025-08" db="UniProtKB">
        <authorList>
            <consortium name="Ensembl"/>
        </authorList>
    </citation>
    <scope>IDENTIFICATION</scope>
</reference>
<keyword evidence="5" id="KW-0808">Transferase</keyword>
<keyword evidence="4" id="KW-0813">Transport</keyword>
<evidence type="ECO:0000256" key="7">
    <source>
        <dbReference type="ARBA" id="ARBA00022723"/>
    </source>
</evidence>
<keyword evidence="10" id="KW-0862">Zinc</keyword>
<keyword evidence="12" id="KW-1133">Transmembrane helix</keyword>
<feature type="domain" description="Pex N-terminal" evidence="18">
    <location>
        <begin position="26"/>
        <end position="206"/>
    </location>
</feature>
<dbReference type="SUPFAM" id="SSF57850">
    <property type="entry name" value="RING/U-box"/>
    <property type="match status" value="1"/>
</dbReference>
<evidence type="ECO:0000313" key="19">
    <source>
        <dbReference type="Ensembl" id="ENSEBUP00000022790.1"/>
    </source>
</evidence>
<evidence type="ECO:0000256" key="2">
    <source>
        <dbReference type="ARBA" id="ARBA00004906"/>
    </source>
</evidence>
<evidence type="ECO:0000256" key="9">
    <source>
        <dbReference type="ARBA" id="ARBA00022786"/>
    </source>
</evidence>
<comment type="pathway">
    <text evidence="2">Protein modification; protein ubiquitination.</text>
</comment>
<evidence type="ECO:0000256" key="10">
    <source>
        <dbReference type="ARBA" id="ARBA00022833"/>
    </source>
</evidence>
<dbReference type="Proteomes" id="UP000694388">
    <property type="component" value="Unplaced"/>
</dbReference>
<evidence type="ECO:0000256" key="11">
    <source>
        <dbReference type="ARBA" id="ARBA00022927"/>
    </source>
</evidence>
<keyword evidence="6" id="KW-0812">Transmembrane</keyword>
<comment type="catalytic activity">
    <reaction evidence="16">
        <text>[E2 ubiquitin-conjugating enzyme]-S-ubiquitinyl-L-cysteine + [acceptor protein]-L-cysteine = [E2 ubiquitin-conjugating enzyme]-L-cysteine + [acceptor protein]-S-ubiquitinyl-L-cysteine.</text>
        <dbReference type="EC" id="2.3.2.36"/>
    </reaction>
</comment>
<evidence type="ECO:0000313" key="20">
    <source>
        <dbReference type="Proteomes" id="UP000694388"/>
    </source>
</evidence>
<evidence type="ECO:0000256" key="12">
    <source>
        <dbReference type="ARBA" id="ARBA00022989"/>
    </source>
</evidence>
<keyword evidence="9" id="KW-0833">Ubl conjugation pathway</keyword>
<dbReference type="PROSITE" id="PS00518">
    <property type="entry name" value="ZF_RING_1"/>
    <property type="match status" value="1"/>
</dbReference>
<evidence type="ECO:0000256" key="15">
    <source>
        <dbReference type="ARBA" id="ARBA00032511"/>
    </source>
</evidence>
<name>A0A8C4QZ29_EPTBU</name>
<dbReference type="Pfam" id="PF04757">
    <property type="entry name" value="Pex2_Pex12"/>
    <property type="match status" value="1"/>
</dbReference>
<evidence type="ECO:0000256" key="6">
    <source>
        <dbReference type="ARBA" id="ARBA00022692"/>
    </source>
</evidence>
<dbReference type="GeneTree" id="ENSGT00390000001846"/>
<dbReference type="EC" id="2.3.2.36" evidence="17"/>
<keyword evidence="11" id="KW-0653">Protein transport</keyword>
<evidence type="ECO:0000256" key="3">
    <source>
        <dbReference type="ARBA" id="ARBA00008704"/>
    </source>
</evidence>
<evidence type="ECO:0000256" key="5">
    <source>
        <dbReference type="ARBA" id="ARBA00022679"/>
    </source>
</evidence>
<dbReference type="InterPro" id="IPR006845">
    <property type="entry name" value="Pex_N"/>
</dbReference>
<reference evidence="19" key="2">
    <citation type="submission" date="2025-09" db="UniProtKB">
        <authorList>
            <consortium name="Ensembl"/>
        </authorList>
    </citation>
    <scope>IDENTIFICATION</scope>
</reference>
<dbReference type="GO" id="GO:0008270">
    <property type="term" value="F:zinc ion binding"/>
    <property type="evidence" value="ECO:0007669"/>
    <property type="project" value="UniProtKB-KW"/>
</dbReference>
<evidence type="ECO:0000256" key="13">
    <source>
        <dbReference type="ARBA" id="ARBA00023136"/>
    </source>
</evidence>
<accession>A0A8C4QZ29</accession>
<dbReference type="InterPro" id="IPR025654">
    <property type="entry name" value="PEX2/10"/>
</dbReference>
<evidence type="ECO:0000256" key="17">
    <source>
        <dbReference type="ARBA" id="ARBA00034523"/>
    </source>
</evidence>
<keyword evidence="13" id="KW-0472">Membrane</keyword>
<comment type="subcellular location">
    <subcellularLocation>
        <location evidence="1">Peroxisome membrane</location>
        <topology evidence="1">Multi-pass membrane protein</topology>
    </subcellularLocation>
</comment>
<keyword evidence="14" id="KW-0576">Peroxisome</keyword>
<evidence type="ECO:0000256" key="8">
    <source>
        <dbReference type="ARBA" id="ARBA00022771"/>
    </source>
</evidence>
<dbReference type="PANTHER" id="PTHR48178:SF1">
    <property type="entry name" value="PEROXISOME BIOGENESIS FACTOR 2"/>
    <property type="match status" value="1"/>
</dbReference>
<keyword evidence="20" id="KW-1185">Reference proteome</keyword>
<keyword evidence="8" id="KW-0863">Zinc-finger</keyword>
<evidence type="ECO:0000256" key="1">
    <source>
        <dbReference type="ARBA" id="ARBA00004585"/>
    </source>
</evidence>
<sequence>EEPAGSERSPSGTLLRVRVLDAAELDDSLEDLLWSQLCRCFQMFHPGLLSPWEPELRSILAFLLWQLSVLDKGATVGQVLFGIHYSLRAGGASPNRRDRLRLVWLSVIGRWLLRRAQVIAPSRMEIPGRSRAVALLLGLAHSVRLACWMVCLLAGGPIRPTEHLLGMHMMFSGKAVARQVSFEFTSRELLWDGFAQLLTCTFPLIHTTWPFQSSSQMFGHLQPRSTVADDVPCCTACKKAVTLPHTGNCSHLFCYYCLSNSLLSNPRYFTKAFQTRVRIALQYMSPNGTNEEEETL</sequence>
<dbReference type="Ensembl" id="ENSEBUT00000023366.1">
    <property type="protein sequence ID" value="ENSEBUP00000022790.1"/>
    <property type="gene ID" value="ENSEBUG00000014041.1"/>
</dbReference>
<evidence type="ECO:0000256" key="14">
    <source>
        <dbReference type="ARBA" id="ARBA00023140"/>
    </source>
</evidence>
<dbReference type="GO" id="GO:0016558">
    <property type="term" value="P:protein import into peroxisome matrix"/>
    <property type="evidence" value="ECO:0007669"/>
    <property type="project" value="InterPro"/>
</dbReference>
<dbReference type="GO" id="GO:0061630">
    <property type="term" value="F:ubiquitin protein ligase activity"/>
    <property type="evidence" value="ECO:0007669"/>
    <property type="project" value="UniProtKB-EC"/>
</dbReference>
<dbReference type="GO" id="GO:0005778">
    <property type="term" value="C:peroxisomal membrane"/>
    <property type="evidence" value="ECO:0007669"/>
    <property type="project" value="UniProtKB-SubCell"/>
</dbReference>
<dbReference type="PANTHER" id="PTHR48178">
    <property type="entry name" value="PEROXISOME BIOGENESIS FACTOR 2"/>
    <property type="match status" value="1"/>
</dbReference>
<protein>
    <recommendedName>
        <fullName evidence="17">RING-type E3 ubiquitin transferase (cysteine targeting)</fullName>
        <ecNumber evidence="17">2.3.2.36</ecNumber>
    </recommendedName>
    <alternativeName>
        <fullName evidence="15">Peroxin-2</fullName>
    </alternativeName>
</protein>
<dbReference type="AlphaFoldDB" id="A0A8C4QZ29"/>
<dbReference type="OMA" id="WHGLMEL"/>
<dbReference type="InterPro" id="IPR017907">
    <property type="entry name" value="Znf_RING_CS"/>
</dbReference>
<evidence type="ECO:0000259" key="18">
    <source>
        <dbReference type="Pfam" id="PF04757"/>
    </source>
</evidence>
<proteinExistence type="inferred from homology"/>
<evidence type="ECO:0000256" key="4">
    <source>
        <dbReference type="ARBA" id="ARBA00022448"/>
    </source>
</evidence>
<organism evidence="19 20">
    <name type="scientific">Eptatretus burgeri</name>
    <name type="common">Inshore hagfish</name>
    <dbReference type="NCBI Taxonomy" id="7764"/>
    <lineage>
        <taxon>Eukaryota</taxon>
        <taxon>Metazoa</taxon>
        <taxon>Chordata</taxon>
        <taxon>Craniata</taxon>
        <taxon>Vertebrata</taxon>
        <taxon>Cyclostomata</taxon>
        <taxon>Myxini</taxon>
        <taxon>Myxiniformes</taxon>
        <taxon>Myxinidae</taxon>
        <taxon>Eptatretinae</taxon>
        <taxon>Eptatretus</taxon>
    </lineage>
</organism>
<comment type="similarity">
    <text evidence="3">Belongs to the pex2/pex10/pex12 family.</text>
</comment>
<evidence type="ECO:0000256" key="16">
    <source>
        <dbReference type="ARBA" id="ARBA00034438"/>
    </source>
</evidence>